<keyword evidence="2" id="KW-1133">Transmembrane helix</keyword>
<dbReference type="RefSeq" id="WP_343037233.1">
    <property type="nucleotide sequence ID" value="NZ_BAAAPX010000001.1"/>
</dbReference>
<dbReference type="Pfam" id="PF13559">
    <property type="entry name" value="DUF4129"/>
    <property type="match status" value="1"/>
</dbReference>
<evidence type="ECO:0000256" key="1">
    <source>
        <dbReference type="SAM" id="MobiDB-lite"/>
    </source>
</evidence>
<feature type="region of interest" description="Disordered" evidence="1">
    <location>
        <begin position="46"/>
        <end position="65"/>
    </location>
</feature>
<dbReference type="EMBL" id="JACCBJ010000001">
    <property type="protein sequence ID" value="NYD73626.1"/>
    <property type="molecule type" value="Genomic_DNA"/>
</dbReference>
<accession>A0A852SWW4</accession>
<reference evidence="4 5" key="1">
    <citation type="submission" date="2020-07" db="EMBL/GenBank/DDBJ databases">
        <title>Sequencing the genomes of 1000 actinobacteria strains.</title>
        <authorList>
            <person name="Klenk H.-P."/>
        </authorList>
    </citation>
    <scope>NUCLEOTIDE SEQUENCE [LARGE SCALE GENOMIC DNA]</scope>
    <source>
        <strain evidence="4 5">DSM 23871</strain>
    </source>
</reference>
<protein>
    <recommendedName>
        <fullName evidence="3">Protein-glutamine gamma-glutamyltransferase-like C-terminal domain-containing protein</fullName>
    </recommendedName>
</protein>
<feature type="transmembrane region" description="Helical" evidence="2">
    <location>
        <begin position="73"/>
        <end position="93"/>
    </location>
</feature>
<evidence type="ECO:0000313" key="4">
    <source>
        <dbReference type="EMBL" id="NYD73626.1"/>
    </source>
</evidence>
<sequence length="247" mass="26138">MTTKTDGRRRWTLAVGVVLAAVVLVAVAFQGAPRFSGPRMFLPPAPVRSQAPAPQQSGTPEPRGVPHEVRIDLSWLLVALVILAVVIGLALLWRLRRRAAPPLELPPLDTVGVAETSETHADQGPEPEPEQVRRGLERAAEVLAEPREPRDAIEAAWVGLEEGAADSGVRRLPAETPAEFAARVVARVAADRNAASRFLALYLRARFSSAPVTAADVAAARAAVEALRGSWSVGSAAGSRARDGGRG</sequence>
<comment type="caution">
    <text evidence="4">The sequence shown here is derived from an EMBL/GenBank/DDBJ whole genome shotgun (WGS) entry which is preliminary data.</text>
</comment>
<proteinExistence type="predicted"/>
<evidence type="ECO:0000313" key="5">
    <source>
        <dbReference type="Proteomes" id="UP000589620"/>
    </source>
</evidence>
<dbReference type="InterPro" id="IPR025403">
    <property type="entry name" value="TgpA-like_C"/>
</dbReference>
<keyword evidence="5" id="KW-1185">Reference proteome</keyword>
<feature type="domain" description="Protein-glutamine gamma-glutamyltransferase-like C-terminal" evidence="3">
    <location>
        <begin position="156"/>
        <end position="225"/>
    </location>
</feature>
<dbReference type="AlphaFoldDB" id="A0A852SWW4"/>
<dbReference type="Proteomes" id="UP000589620">
    <property type="component" value="Unassembled WGS sequence"/>
</dbReference>
<keyword evidence="2" id="KW-0812">Transmembrane</keyword>
<feature type="transmembrane region" description="Helical" evidence="2">
    <location>
        <begin position="12"/>
        <end position="32"/>
    </location>
</feature>
<keyword evidence="2" id="KW-0472">Membrane</keyword>
<organism evidence="4 5">
    <name type="scientific">Leifsonia soli</name>
    <dbReference type="NCBI Taxonomy" id="582665"/>
    <lineage>
        <taxon>Bacteria</taxon>
        <taxon>Bacillati</taxon>
        <taxon>Actinomycetota</taxon>
        <taxon>Actinomycetes</taxon>
        <taxon>Micrococcales</taxon>
        <taxon>Microbacteriaceae</taxon>
        <taxon>Leifsonia</taxon>
    </lineage>
</organism>
<name>A0A852SWW4_9MICO</name>
<evidence type="ECO:0000256" key="2">
    <source>
        <dbReference type="SAM" id="Phobius"/>
    </source>
</evidence>
<evidence type="ECO:0000259" key="3">
    <source>
        <dbReference type="Pfam" id="PF13559"/>
    </source>
</evidence>
<gene>
    <name evidence="4" type="ORF">BJ963_001145</name>
</gene>